<evidence type="ECO:0000256" key="1">
    <source>
        <dbReference type="SAM" id="MobiDB-lite"/>
    </source>
</evidence>
<name>A0ABQ9UQ90_SAGOE</name>
<sequence length="351" mass="39056">MQSPQTPARCWRGSWSRHAEPAEPSQVLERKLEQTRRARRAQPGAGEEAGADTQSPQSPARCWRGRWSRHAEPAEPSQVLERKLEQTRRTRRAQPGAGEEAGADTQNPQSPARCWRGSWSRHAEPADPGQVLERKLEQTRRARRPRPGAGEEAGADTQNPQSPARCWRGSWSRHAEPTEPSQVLERKLEQTRRTRRAQPGAGEEAGADTQNPQSPARCWRGSWSRHAEPAEPSQVLERKLEQTRRTRRAQPGAGEEAGADTQSPQSPARCWRGSWSRHAEPAEPSQVLERKLEQTRRARRAQPGAGEEAGADTQNPQSPARSSQGPGAVTWIYGLKATQKQALSTQTSKCI</sequence>
<gene>
    <name evidence="2" type="ORF">P7K49_024696</name>
</gene>
<feature type="compositionally biased region" description="Polar residues" evidence="1">
    <location>
        <begin position="312"/>
        <end position="325"/>
    </location>
</feature>
<dbReference type="Proteomes" id="UP001266305">
    <property type="component" value="Unassembled WGS sequence"/>
</dbReference>
<proteinExistence type="predicted"/>
<keyword evidence="3" id="KW-1185">Reference proteome</keyword>
<accession>A0ABQ9UQ90</accession>
<protein>
    <submittedName>
        <fullName evidence="2">Uncharacterized protein</fullName>
    </submittedName>
</protein>
<dbReference type="EMBL" id="JASSZA010000011">
    <property type="protein sequence ID" value="KAK2099245.1"/>
    <property type="molecule type" value="Genomic_DNA"/>
</dbReference>
<organism evidence="2 3">
    <name type="scientific">Saguinus oedipus</name>
    <name type="common">Cotton-top tamarin</name>
    <name type="synonym">Oedipomidas oedipus</name>
    <dbReference type="NCBI Taxonomy" id="9490"/>
    <lineage>
        <taxon>Eukaryota</taxon>
        <taxon>Metazoa</taxon>
        <taxon>Chordata</taxon>
        <taxon>Craniata</taxon>
        <taxon>Vertebrata</taxon>
        <taxon>Euteleostomi</taxon>
        <taxon>Mammalia</taxon>
        <taxon>Eutheria</taxon>
        <taxon>Euarchontoglires</taxon>
        <taxon>Primates</taxon>
        <taxon>Haplorrhini</taxon>
        <taxon>Platyrrhini</taxon>
        <taxon>Cebidae</taxon>
        <taxon>Callitrichinae</taxon>
        <taxon>Saguinus</taxon>
    </lineage>
</organism>
<comment type="caution">
    <text evidence="2">The sequence shown here is derived from an EMBL/GenBank/DDBJ whole genome shotgun (WGS) entry which is preliminary data.</text>
</comment>
<evidence type="ECO:0000313" key="3">
    <source>
        <dbReference type="Proteomes" id="UP001266305"/>
    </source>
</evidence>
<reference evidence="2 3" key="1">
    <citation type="submission" date="2023-05" db="EMBL/GenBank/DDBJ databases">
        <title>B98-5 Cell Line De Novo Hybrid Assembly: An Optical Mapping Approach.</title>
        <authorList>
            <person name="Kananen K."/>
            <person name="Auerbach J.A."/>
            <person name="Kautto E."/>
            <person name="Blachly J.S."/>
        </authorList>
    </citation>
    <scope>NUCLEOTIDE SEQUENCE [LARGE SCALE GENOMIC DNA]</scope>
    <source>
        <strain evidence="2">B95-8</strain>
        <tissue evidence="2">Cell line</tissue>
    </source>
</reference>
<evidence type="ECO:0000313" key="2">
    <source>
        <dbReference type="EMBL" id="KAK2099245.1"/>
    </source>
</evidence>
<feature type="region of interest" description="Disordered" evidence="1">
    <location>
        <begin position="1"/>
        <end position="327"/>
    </location>
</feature>